<organism evidence="2 3">
    <name type="scientific">Pseudodesulfovibrio indicus</name>
    <dbReference type="NCBI Taxonomy" id="1716143"/>
    <lineage>
        <taxon>Bacteria</taxon>
        <taxon>Pseudomonadati</taxon>
        <taxon>Thermodesulfobacteriota</taxon>
        <taxon>Desulfovibrionia</taxon>
        <taxon>Desulfovibrionales</taxon>
        <taxon>Desulfovibrionaceae</taxon>
    </lineage>
</organism>
<dbReference type="Pfam" id="PF07238">
    <property type="entry name" value="PilZ"/>
    <property type="match status" value="1"/>
</dbReference>
<dbReference type="InterPro" id="IPR009875">
    <property type="entry name" value="PilZ_domain"/>
</dbReference>
<feature type="domain" description="PilZ" evidence="1">
    <location>
        <begin position="40"/>
        <end position="112"/>
    </location>
</feature>
<dbReference type="Proteomes" id="UP000055611">
    <property type="component" value="Chromosome"/>
</dbReference>
<evidence type="ECO:0000313" key="2">
    <source>
        <dbReference type="EMBL" id="AMK12308.1"/>
    </source>
</evidence>
<proteinExistence type="predicted"/>
<protein>
    <recommendedName>
        <fullName evidence="1">PilZ domain-containing protein</fullName>
    </recommendedName>
</protein>
<dbReference type="Gene3D" id="2.40.10.220">
    <property type="entry name" value="predicted glycosyltransferase like domains"/>
    <property type="match status" value="1"/>
</dbReference>
<name>A0ABM5YXR5_9BACT</name>
<evidence type="ECO:0000313" key="3">
    <source>
        <dbReference type="Proteomes" id="UP000055611"/>
    </source>
</evidence>
<gene>
    <name evidence="2" type="ORF">AWY79_14935</name>
</gene>
<evidence type="ECO:0000259" key="1">
    <source>
        <dbReference type="Pfam" id="PF07238"/>
    </source>
</evidence>
<accession>A0ABM5YXR5</accession>
<dbReference type="EMBL" id="CP014206">
    <property type="protein sequence ID" value="AMK12308.1"/>
    <property type="molecule type" value="Genomic_DNA"/>
</dbReference>
<reference evidence="2 3" key="1">
    <citation type="journal article" date="2016" name="Front. Microbiol.">
        <title>Genome Sequence of the Piezophilic, Mesophilic Sulfate-Reducing Bacterium Desulfovibrio indicus J2T.</title>
        <authorList>
            <person name="Cao J."/>
            <person name="Maignien L."/>
            <person name="Shao Z."/>
            <person name="Alain K."/>
            <person name="Jebbar M."/>
        </authorList>
    </citation>
    <scope>NUCLEOTIDE SEQUENCE [LARGE SCALE GENOMIC DNA]</scope>
    <source>
        <strain evidence="2 3">J2</strain>
    </source>
</reference>
<sequence length="130" mass="14341">MFPMAAKPFDISFGDSTGPRGAYRAKISGLHVKVAGRPAVYSATDVSPTGVGLSGSTGMRVGERFEIGLYHRGVRVGGPIRAKVVRVDKTFSGLVFEDLDRRNQDAVHRLVLDEQKRQAEERRKDRLKKS</sequence>
<keyword evidence="3" id="KW-1185">Reference proteome</keyword>